<reference evidence="1" key="1">
    <citation type="submission" date="2019-10" db="EMBL/GenBank/DDBJ databases">
        <authorList>
            <person name="Ross D.E."/>
            <person name="Gulliver D."/>
        </authorList>
    </citation>
    <scope>NUCLEOTIDE SEQUENCE</scope>
    <source>
        <strain evidence="1">DER-2019</strain>
    </source>
</reference>
<dbReference type="OrthoDB" id="555447at2"/>
<sequence length="400" mass="45985">MKVLIKLQRFAGGAPRSLLQYARALSDKGINIIAAGEAVPSDAIAENYKKNEIAIYYLNRFNNRKVLHNILLLFQLYKLIMKEKPDSIITTDGLDATFCSMLGKYFNMGVIIIRAGGPDPFSDTLLSTWNDNQLVVFSEENREYYIKHHYNPNKIRLISNRIEVSRDKNYENFYRLLENNEQTLSLLVISRLDKSKMNSILTMYKIIENLANEINNIQLIVAGSGDCSEFLSNEANKINQKFNGELIKLVGHVDNIQELILKSHLVFGKGRSVIEPIMMNRIGIVVGEDNEFSLCTGKSFENLYSYNFSGRNIIHRSGVDEIQQIIMDLRDGNYDYNNLINVADLVCLNYESIYLTDKLLPLIEQKSIEKRCYKLIKLRITGKIVALNIKLVFDYIRRRL</sequence>
<gene>
    <name evidence="1" type="ORF">GH810_11155</name>
</gene>
<evidence type="ECO:0000313" key="2">
    <source>
        <dbReference type="Proteomes" id="UP000616595"/>
    </source>
</evidence>
<dbReference type="AlphaFoldDB" id="A0A923HV53"/>
<dbReference type="Gene3D" id="3.40.50.2000">
    <property type="entry name" value="Glycogen Phosphorylase B"/>
    <property type="match status" value="2"/>
</dbReference>
<evidence type="ECO:0000313" key="1">
    <source>
        <dbReference type="EMBL" id="MBC3888871.1"/>
    </source>
</evidence>
<keyword evidence="2" id="KW-1185">Reference proteome</keyword>
<comment type="caution">
    <text evidence="1">The sequence shown here is derived from an EMBL/GenBank/DDBJ whole genome shotgun (WGS) entry which is preliminary data.</text>
</comment>
<protein>
    <recommendedName>
        <fullName evidence="3">Glycosyltransferase</fullName>
    </recommendedName>
</protein>
<evidence type="ECO:0008006" key="3">
    <source>
        <dbReference type="Google" id="ProtNLM"/>
    </source>
</evidence>
<name>A0A923HV53_9FIRM</name>
<proteinExistence type="predicted"/>
<dbReference type="RefSeq" id="WP_148567141.1">
    <property type="nucleotide sequence ID" value="NZ_RXYA01000008.1"/>
</dbReference>
<dbReference type="Proteomes" id="UP000616595">
    <property type="component" value="Unassembled WGS sequence"/>
</dbReference>
<reference evidence="1" key="2">
    <citation type="submission" date="2020-10" db="EMBL/GenBank/DDBJ databases">
        <title>Comparative genomics of the Acetobacterium genus.</title>
        <authorList>
            <person name="Marshall C."/>
            <person name="May H."/>
            <person name="Norman S."/>
        </authorList>
    </citation>
    <scope>NUCLEOTIDE SEQUENCE</scope>
    <source>
        <strain evidence="1">DER-2019</strain>
    </source>
</reference>
<organism evidence="1 2">
    <name type="scientific">Acetobacterium paludosum</name>
    <dbReference type="NCBI Taxonomy" id="52693"/>
    <lineage>
        <taxon>Bacteria</taxon>
        <taxon>Bacillati</taxon>
        <taxon>Bacillota</taxon>
        <taxon>Clostridia</taxon>
        <taxon>Eubacteriales</taxon>
        <taxon>Eubacteriaceae</taxon>
        <taxon>Acetobacterium</taxon>
    </lineage>
</organism>
<accession>A0A923HV53</accession>
<dbReference type="SUPFAM" id="SSF53756">
    <property type="entry name" value="UDP-Glycosyltransferase/glycogen phosphorylase"/>
    <property type="match status" value="1"/>
</dbReference>
<dbReference type="EMBL" id="WJBD01000013">
    <property type="protein sequence ID" value="MBC3888871.1"/>
    <property type="molecule type" value="Genomic_DNA"/>
</dbReference>